<feature type="domain" description="CENP-V/GFA" evidence="5">
    <location>
        <begin position="7"/>
        <end position="118"/>
    </location>
</feature>
<evidence type="ECO:0000259" key="5">
    <source>
        <dbReference type="PROSITE" id="PS51891"/>
    </source>
</evidence>
<dbReference type="OrthoDB" id="4188830at2"/>
<evidence type="ECO:0000313" key="6">
    <source>
        <dbReference type="EMBL" id="OFI32898.1"/>
    </source>
</evidence>
<comment type="similarity">
    <text evidence="1">Belongs to the Gfa family.</text>
</comment>
<dbReference type="Proteomes" id="UP000176037">
    <property type="component" value="Unassembled WGS sequence"/>
</dbReference>
<keyword evidence="7" id="KW-1185">Reference proteome</keyword>
<accession>A0A1E8FBB3</accession>
<dbReference type="SUPFAM" id="SSF51316">
    <property type="entry name" value="Mss4-like"/>
    <property type="match status" value="1"/>
</dbReference>
<evidence type="ECO:0000313" key="7">
    <source>
        <dbReference type="Proteomes" id="UP000176037"/>
    </source>
</evidence>
<proteinExistence type="inferred from homology"/>
<dbReference type="STRING" id="1856405.BFC17_01080"/>
<dbReference type="Gene3D" id="3.90.1590.10">
    <property type="entry name" value="glutathione-dependent formaldehyde- activating enzyme (gfa)"/>
    <property type="match status" value="1"/>
</dbReference>
<dbReference type="RefSeq" id="WP_070177275.1">
    <property type="nucleotide sequence ID" value="NZ_BMJR01000002.1"/>
</dbReference>
<dbReference type="GO" id="GO:0016846">
    <property type="term" value="F:carbon-sulfur lyase activity"/>
    <property type="evidence" value="ECO:0007669"/>
    <property type="project" value="InterPro"/>
</dbReference>
<dbReference type="PANTHER" id="PTHR33337:SF40">
    <property type="entry name" value="CENP-V_GFA DOMAIN-CONTAINING PROTEIN-RELATED"/>
    <property type="match status" value="1"/>
</dbReference>
<keyword evidence="2" id="KW-0479">Metal-binding</keyword>
<dbReference type="InterPro" id="IPR006913">
    <property type="entry name" value="CENP-V/GFA"/>
</dbReference>
<name>A0A1E8FBB3_9ALTE</name>
<gene>
    <name evidence="6" type="ORF">BFC17_01080</name>
</gene>
<dbReference type="EMBL" id="MJIC01000015">
    <property type="protein sequence ID" value="OFI32898.1"/>
    <property type="molecule type" value="Genomic_DNA"/>
</dbReference>
<dbReference type="AlphaFoldDB" id="A0A1E8FBB3"/>
<evidence type="ECO:0000256" key="2">
    <source>
        <dbReference type="ARBA" id="ARBA00022723"/>
    </source>
</evidence>
<protein>
    <recommendedName>
        <fullName evidence="5">CENP-V/GFA domain-containing protein</fullName>
    </recommendedName>
</protein>
<keyword evidence="4" id="KW-0456">Lyase</keyword>
<dbReference type="PROSITE" id="PS51891">
    <property type="entry name" value="CENP_V_GFA"/>
    <property type="match status" value="1"/>
</dbReference>
<organism evidence="6 7">
    <name type="scientific">Alteromonas lipolytica</name>
    <dbReference type="NCBI Taxonomy" id="1856405"/>
    <lineage>
        <taxon>Bacteria</taxon>
        <taxon>Pseudomonadati</taxon>
        <taxon>Pseudomonadota</taxon>
        <taxon>Gammaproteobacteria</taxon>
        <taxon>Alteromonadales</taxon>
        <taxon>Alteromonadaceae</taxon>
        <taxon>Alteromonas/Salinimonas group</taxon>
        <taxon>Alteromonas</taxon>
    </lineage>
</organism>
<evidence type="ECO:0000256" key="4">
    <source>
        <dbReference type="ARBA" id="ARBA00023239"/>
    </source>
</evidence>
<dbReference type="InterPro" id="IPR011057">
    <property type="entry name" value="Mss4-like_sf"/>
</dbReference>
<sequence>MSDQPVMQAKCLCQSVNIELTPKSLEIGACHCETCRQWSGSPYLAIESEKADFSGDTIATYESSEWAERGFCKQCGTHLFYKLKGADSYYVPVGLFAEINSMAMTHQLFIDSKPTYYNFAEQTVCMTGAEVFASIAGE</sequence>
<evidence type="ECO:0000256" key="1">
    <source>
        <dbReference type="ARBA" id="ARBA00005495"/>
    </source>
</evidence>
<dbReference type="GO" id="GO:0046872">
    <property type="term" value="F:metal ion binding"/>
    <property type="evidence" value="ECO:0007669"/>
    <property type="project" value="UniProtKB-KW"/>
</dbReference>
<keyword evidence="3" id="KW-0862">Zinc</keyword>
<evidence type="ECO:0000256" key="3">
    <source>
        <dbReference type="ARBA" id="ARBA00022833"/>
    </source>
</evidence>
<dbReference type="PANTHER" id="PTHR33337">
    <property type="entry name" value="GFA DOMAIN-CONTAINING PROTEIN"/>
    <property type="match status" value="1"/>
</dbReference>
<dbReference type="Pfam" id="PF04828">
    <property type="entry name" value="GFA"/>
    <property type="match status" value="1"/>
</dbReference>
<reference evidence="6 7" key="1">
    <citation type="submission" date="2016-09" db="EMBL/GenBank/DDBJ databases">
        <title>Alteromonas lipolytica, a new species isolated from sea water.</title>
        <authorList>
            <person name="Wu Y.-H."/>
            <person name="Cheng H."/>
            <person name="Xu X.-W."/>
        </authorList>
    </citation>
    <scope>NUCLEOTIDE SEQUENCE [LARGE SCALE GENOMIC DNA]</scope>
    <source>
        <strain evidence="6 7">JW12</strain>
    </source>
</reference>
<comment type="caution">
    <text evidence="6">The sequence shown here is derived from an EMBL/GenBank/DDBJ whole genome shotgun (WGS) entry which is preliminary data.</text>
</comment>